<evidence type="ECO:0000256" key="1">
    <source>
        <dbReference type="SAM" id="Phobius"/>
    </source>
</evidence>
<proteinExistence type="predicted"/>
<evidence type="ECO:0000313" key="3">
    <source>
        <dbReference type="Proteomes" id="UP000032142"/>
    </source>
</evidence>
<organism evidence="2 3">
    <name type="scientific">Gossypium arboreum</name>
    <name type="common">Tree cotton</name>
    <name type="synonym">Gossypium nanking</name>
    <dbReference type="NCBI Taxonomy" id="29729"/>
    <lineage>
        <taxon>Eukaryota</taxon>
        <taxon>Viridiplantae</taxon>
        <taxon>Streptophyta</taxon>
        <taxon>Embryophyta</taxon>
        <taxon>Tracheophyta</taxon>
        <taxon>Spermatophyta</taxon>
        <taxon>Magnoliopsida</taxon>
        <taxon>eudicotyledons</taxon>
        <taxon>Gunneridae</taxon>
        <taxon>Pentapetalae</taxon>
        <taxon>rosids</taxon>
        <taxon>malvids</taxon>
        <taxon>Malvales</taxon>
        <taxon>Malvaceae</taxon>
        <taxon>Malvoideae</taxon>
        <taxon>Gossypium</taxon>
    </lineage>
</organism>
<accession>A0A0B0PPH1</accession>
<reference evidence="3" key="1">
    <citation type="submission" date="2014-09" db="EMBL/GenBank/DDBJ databases">
        <authorList>
            <person name="Mudge J."/>
            <person name="Ramaraj T."/>
            <person name="Lindquist I.E."/>
            <person name="Bharti A.K."/>
            <person name="Sundararajan A."/>
            <person name="Cameron C.T."/>
            <person name="Woodward J.E."/>
            <person name="May G.D."/>
            <person name="Brubaker C."/>
            <person name="Broadhvest J."/>
            <person name="Wilkins T.A."/>
        </authorList>
    </citation>
    <scope>NUCLEOTIDE SEQUENCE</scope>
    <source>
        <strain evidence="3">cv. AKA8401</strain>
    </source>
</reference>
<keyword evidence="3" id="KW-1185">Reference proteome</keyword>
<dbReference type="Proteomes" id="UP000032142">
    <property type="component" value="Unassembled WGS sequence"/>
</dbReference>
<dbReference type="AlphaFoldDB" id="A0A0B0PPH1"/>
<keyword evidence="1" id="KW-1133">Transmembrane helix</keyword>
<sequence length="43" mass="5214">MACIGTWSFCYMCHYDFGQMYWLVIFKGLIWYLALSFGSFWLN</sequence>
<gene>
    <name evidence="2" type="ORF">F383_14501</name>
</gene>
<protein>
    <submittedName>
        <fullName evidence="2">Uncharacterized protein</fullName>
    </submittedName>
</protein>
<feature type="transmembrane region" description="Helical" evidence="1">
    <location>
        <begin position="20"/>
        <end position="42"/>
    </location>
</feature>
<evidence type="ECO:0000313" key="2">
    <source>
        <dbReference type="EMBL" id="KHG28368.1"/>
    </source>
</evidence>
<dbReference type="EMBL" id="KN444648">
    <property type="protein sequence ID" value="KHG28368.1"/>
    <property type="molecule type" value="Genomic_DNA"/>
</dbReference>
<keyword evidence="1" id="KW-0472">Membrane</keyword>
<keyword evidence="1" id="KW-0812">Transmembrane</keyword>
<name>A0A0B0PPH1_GOSAR</name>